<sequence>MEYRLKTHLWVNAMVRLHDRAAIPIAILHRGDEDAGGLMIKQDRRGRGICLWTQARDPQGRLTWIRPHDGETLEEADCAARIERALKRDPDLWVIEVEDRDDVRLFAQPGLF</sequence>
<evidence type="ECO:0000313" key="2">
    <source>
        <dbReference type="Proteomes" id="UP001595528"/>
    </source>
</evidence>
<dbReference type="Pfam" id="PF07372">
    <property type="entry name" value="DUF1491"/>
    <property type="match status" value="1"/>
</dbReference>
<dbReference type="EMBL" id="JBHRTR010000028">
    <property type="protein sequence ID" value="MFC3228731.1"/>
    <property type="molecule type" value="Genomic_DNA"/>
</dbReference>
<dbReference type="InterPro" id="IPR009964">
    <property type="entry name" value="DUF1491"/>
</dbReference>
<comment type="caution">
    <text evidence="1">The sequence shown here is derived from an EMBL/GenBank/DDBJ whole genome shotgun (WGS) entry which is preliminary data.</text>
</comment>
<name>A0ABV7L242_9PROT</name>
<dbReference type="RefSeq" id="WP_379902131.1">
    <property type="nucleotide sequence ID" value="NZ_JBHRTR010000028.1"/>
</dbReference>
<reference evidence="2" key="1">
    <citation type="journal article" date="2019" name="Int. J. Syst. Evol. Microbiol.">
        <title>The Global Catalogue of Microorganisms (GCM) 10K type strain sequencing project: providing services to taxonomists for standard genome sequencing and annotation.</title>
        <authorList>
            <consortium name="The Broad Institute Genomics Platform"/>
            <consortium name="The Broad Institute Genome Sequencing Center for Infectious Disease"/>
            <person name="Wu L."/>
            <person name="Ma J."/>
        </authorList>
    </citation>
    <scope>NUCLEOTIDE SEQUENCE [LARGE SCALE GENOMIC DNA]</scope>
    <source>
        <strain evidence="2">KCTC 42964</strain>
    </source>
</reference>
<keyword evidence="2" id="KW-1185">Reference proteome</keyword>
<gene>
    <name evidence="1" type="ORF">ACFOGJ_15915</name>
</gene>
<dbReference type="Gene3D" id="3.40.1530.20">
    <property type="entry name" value="Protein of unknown function (DUF1491)"/>
    <property type="match status" value="1"/>
</dbReference>
<accession>A0ABV7L242</accession>
<protein>
    <submittedName>
        <fullName evidence="1">DUF1491 family protein</fullName>
    </submittedName>
</protein>
<evidence type="ECO:0000313" key="1">
    <source>
        <dbReference type="EMBL" id="MFC3228731.1"/>
    </source>
</evidence>
<organism evidence="1 2">
    <name type="scientific">Marinibaculum pumilum</name>
    <dbReference type="NCBI Taxonomy" id="1766165"/>
    <lineage>
        <taxon>Bacteria</taxon>
        <taxon>Pseudomonadati</taxon>
        <taxon>Pseudomonadota</taxon>
        <taxon>Alphaproteobacteria</taxon>
        <taxon>Rhodospirillales</taxon>
        <taxon>Rhodospirillaceae</taxon>
        <taxon>Marinibaculum</taxon>
    </lineage>
</organism>
<dbReference type="Proteomes" id="UP001595528">
    <property type="component" value="Unassembled WGS sequence"/>
</dbReference>
<proteinExistence type="predicted"/>